<proteinExistence type="predicted"/>
<dbReference type="EMBL" id="CAJNBH010000004">
    <property type="protein sequence ID" value="CAE6722908.1"/>
    <property type="molecule type" value="Genomic_DNA"/>
</dbReference>
<dbReference type="PROSITE" id="PS51725">
    <property type="entry name" value="ABM"/>
    <property type="match status" value="1"/>
</dbReference>
<dbReference type="SUPFAM" id="SSF54909">
    <property type="entry name" value="Dimeric alpha+beta barrel"/>
    <property type="match status" value="1"/>
</dbReference>
<protein>
    <recommendedName>
        <fullName evidence="1">ABM domain-containing protein</fullName>
    </recommendedName>
</protein>
<dbReference type="Proteomes" id="UP000673821">
    <property type="component" value="Unassembled WGS sequence"/>
</dbReference>
<dbReference type="Gene3D" id="3.30.70.100">
    <property type="match status" value="1"/>
</dbReference>
<name>A0ABM8QYN4_9BURK</name>
<dbReference type="Pfam" id="PF03992">
    <property type="entry name" value="ABM"/>
    <property type="match status" value="1"/>
</dbReference>
<evidence type="ECO:0000259" key="1">
    <source>
        <dbReference type="PROSITE" id="PS51725"/>
    </source>
</evidence>
<dbReference type="InterPro" id="IPR007138">
    <property type="entry name" value="ABM_dom"/>
</dbReference>
<comment type="caution">
    <text evidence="2">The sequence shown here is derived from an EMBL/GenBank/DDBJ whole genome shotgun (WGS) entry which is preliminary data.</text>
</comment>
<gene>
    <name evidence="2" type="ORF">R69776_01616</name>
</gene>
<accession>A0ABM8QYN4</accession>
<sequence>MIQEMAHIEIVPGKYAEFEAAVTQVVPLFNRAPGCAEVKLHRIMEQPNRYVLIVRWNSLEDHTVRFRQSDDFQEWRRLVGPYFQKPPEVVHTEIAVE</sequence>
<dbReference type="InterPro" id="IPR011008">
    <property type="entry name" value="Dimeric_a/b-barrel"/>
</dbReference>
<dbReference type="RefSeq" id="WP_200658235.1">
    <property type="nucleotide sequence ID" value="NZ_CAJNBH010000004.1"/>
</dbReference>
<evidence type="ECO:0000313" key="3">
    <source>
        <dbReference type="Proteomes" id="UP000673821"/>
    </source>
</evidence>
<organism evidence="2 3">
    <name type="scientific">Paraburkholderia nemoris</name>
    <dbReference type="NCBI Taxonomy" id="2793076"/>
    <lineage>
        <taxon>Bacteria</taxon>
        <taxon>Pseudomonadati</taxon>
        <taxon>Pseudomonadota</taxon>
        <taxon>Betaproteobacteria</taxon>
        <taxon>Burkholderiales</taxon>
        <taxon>Burkholderiaceae</taxon>
        <taxon>Paraburkholderia</taxon>
    </lineage>
</organism>
<keyword evidence="3" id="KW-1185">Reference proteome</keyword>
<feature type="domain" description="ABM" evidence="1">
    <location>
        <begin position="2"/>
        <end position="91"/>
    </location>
</feature>
<reference evidence="2 3" key="1">
    <citation type="submission" date="2021-02" db="EMBL/GenBank/DDBJ databases">
        <authorList>
            <person name="Vanwijnsberghe S."/>
        </authorList>
    </citation>
    <scope>NUCLEOTIDE SEQUENCE [LARGE SCALE GENOMIC DNA]</scope>
    <source>
        <strain evidence="2 3">R-69776</strain>
    </source>
</reference>
<evidence type="ECO:0000313" key="2">
    <source>
        <dbReference type="EMBL" id="CAE6722908.1"/>
    </source>
</evidence>